<evidence type="ECO:0000313" key="2">
    <source>
        <dbReference type="EMBL" id="WNC72062.1"/>
    </source>
</evidence>
<evidence type="ECO:0000313" key="3">
    <source>
        <dbReference type="Proteomes" id="UP001258994"/>
    </source>
</evidence>
<evidence type="ECO:0000256" key="1">
    <source>
        <dbReference type="SAM" id="MobiDB-lite"/>
    </source>
</evidence>
<accession>A0ABY9TTA7</accession>
<dbReference type="Proteomes" id="UP001258994">
    <property type="component" value="Chromosome"/>
</dbReference>
<keyword evidence="3" id="KW-1185">Reference proteome</keyword>
<gene>
    <name evidence="2" type="ORF">RGQ13_18375</name>
</gene>
<organism evidence="2 3">
    <name type="scientific">Thalassotalea psychrophila</name>
    <dbReference type="NCBI Taxonomy" id="3065647"/>
    <lineage>
        <taxon>Bacteria</taxon>
        <taxon>Pseudomonadati</taxon>
        <taxon>Pseudomonadota</taxon>
        <taxon>Gammaproteobacteria</taxon>
        <taxon>Alteromonadales</taxon>
        <taxon>Colwelliaceae</taxon>
        <taxon>Thalassotalea</taxon>
    </lineage>
</organism>
<dbReference type="EMBL" id="CP134145">
    <property type="protein sequence ID" value="WNC72062.1"/>
    <property type="molecule type" value="Genomic_DNA"/>
</dbReference>
<sequence length="46" mass="5242">MNTLDNETENLLEPENKNSLIYTSEIIDDDDSNDSEVTASYVRGYN</sequence>
<proteinExistence type="predicted"/>
<dbReference type="RefSeq" id="WP_348391182.1">
    <property type="nucleotide sequence ID" value="NZ_CP134145.1"/>
</dbReference>
<feature type="region of interest" description="Disordered" evidence="1">
    <location>
        <begin position="27"/>
        <end position="46"/>
    </location>
</feature>
<protein>
    <submittedName>
        <fullName evidence="2">Uncharacterized protein</fullName>
    </submittedName>
</protein>
<name>A0ABY9TTA7_9GAMM</name>
<reference evidence="3" key="1">
    <citation type="submission" date="2023-09" db="EMBL/GenBank/DDBJ databases">
        <authorList>
            <person name="Li S."/>
            <person name="Li X."/>
            <person name="Zhang C."/>
            <person name="Zhao Z."/>
        </authorList>
    </citation>
    <scope>NUCLEOTIDE SEQUENCE [LARGE SCALE GENOMIC DNA]</scope>
    <source>
        <strain evidence="3">SQ149</strain>
    </source>
</reference>